<dbReference type="GO" id="GO:0043937">
    <property type="term" value="P:regulation of sporulation"/>
    <property type="evidence" value="ECO:0007669"/>
    <property type="project" value="InterPro"/>
</dbReference>
<gene>
    <name evidence="1" type="ORF">SAMN05216352_1291</name>
</gene>
<dbReference type="InterPro" id="IPR036638">
    <property type="entry name" value="HLH_DNA-bd_sf"/>
</dbReference>
<dbReference type="InterPro" id="IPR037208">
    <property type="entry name" value="Spo0E-like_sf"/>
</dbReference>
<protein>
    <submittedName>
        <fullName evidence="1">Spo0E like sporulation regulatory protein</fullName>
    </submittedName>
</protein>
<dbReference type="AlphaFoldDB" id="A0A1G8RKM5"/>
<dbReference type="RefSeq" id="WP_245918023.1">
    <property type="nucleotide sequence ID" value="NZ_FNDU01000029.1"/>
</dbReference>
<organism evidence="1 2">
    <name type="scientific">Alteribacillus bidgolensis</name>
    <dbReference type="NCBI Taxonomy" id="930129"/>
    <lineage>
        <taxon>Bacteria</taxon>
        <taxon>Bacillati</taxon>
        <taxon>Bacillota</taxon>
        <taxon>Bacilli</taxon>
        <taxon>Bacillales</taxon>
        <taxon>Bacillaceae</taxon>
        <taxon>Alteribacillus</taxon>
    </lineage>
</organism>
<dbReference type="Pfam" id="PF09388">
    <property type="entry name" value="SpoOE-like"/>
    <property type="match status" value="1"/>
</dbReference>
<evidence type="ECO:0000313" key="1">
    <source>
        <dbReference type="EMBL" id="SDJ17511.1"/>
    </source>
</evidence>
<accession>A0A1G8RKM5</accession>
<dbReference type="InterPro" id="IPR053028">
    <property type="entry name" value="Spo0E-like_phosphatase"/>
</dbReference>
<evidence type="ECO:0000313" key="2">
    <source>
        <dbReference type="Proteomes" id="UP000199017"/>
    </source>
</evidence>
<dbReference type="PANTHER" id="PTHR41263">
    <property type="entry name" value="ASPARTYL-PHOSPHATE PHOSPHATASE YISI"/>
    <property type="match status" value="1"/>
</dbReference>
<sequence>MYNKDELEERINDLRKELIQSVEKNGLNSHETIRCSQKLDQLIKVYQKKIIKTKNRN</sequence>
<dbReference type="Gene3D" id="4.10.280.10">
    <property type="entry name" value="Helix-loop-helix DNA-binding domain"/>
    <property type="match status" value="1"/>
</dbReference>
<dbReference type="PANTHER" id="PTHR41263:SF1">
    <property type="entry name" value="ASPARTYL-PHOSPHATE PHOSPHATASE YISI"/>
    <property type="match status" value="1"/>
</dbReference>
<reference evidence="1 2" key="1">
    <citation type="submission" date="2016-10" db="EMBL/GenBank/DDBJ databases">
        <authorList>
            <person name="de Groot N.N."/>
        </authorList>
    </citation>
    <scope>NUCLEOTIDE SEQUENCE [LARGE SCALE GENOMIC DNA]</scope>
    <source>
        <strain evidence="2">P4B,CCM 7963,CECT 7998,DSM 25260,IBRC-M 10614,KCTC 13821</strain>
    </source>
</reference>
<keyword evidence="2" id="KW-1185">Reference proteome</keyword>
<name>A0A1G8RKM5_9BACI</name>
<dbReference type="EMBL" id="FNDU01000029">
    <property type="protein sequence ID" value="SDJ17511.1"/>
    <property type="molecule type" value="Genomic_DNA"/>
</dbReference>
<dbReference type="Proteomes" id="UP000199017">
    <property type="component" value="Unassembled WGS sequence"/>
</dbReference>
<proteinExistence type="predicted"/>
<dbReference type="SUPFAM" id="SSF140500">
    <property type="entry name" value="BAS1536-like"/>
    <property type="match status" value="1"/>
</dbReference>
<dbReference type="InterPro" id="IPR018540">
    <property type="entry name" value="Spo0E-like"/>
</dbReference>
<dbReference type="GO" id="GO:0046983">
    <property type="term" value="F:protein dimerization activity"/>
    <property type="evidence" value="ECO:0007669"/>
    <property type="project" value="InterPro"/>
</dbReference>